<dbReference type="UniPathway" id="UPA00148"/>
<dbReference type="InterPro" id="IPR015421">
    <property type="entry name" value="PyrdxlP-dep_Trfase_major"/>
</dbReference>
<keyword evidence="7" id="KW-0456">Lyase</keyword>
<comment type="catalytic activity">
    <reaction evidence="9">
        <text>O-phospho-L-threonine + H(+) = (R)-1-aminopropan-2-yl phosphate + CO2</text>
        <dbReference type="Rhea" id="RHEA:11492"/>
        <dbReference type="ChEBI" id="CHEBI:15378"/>
        <dbReference type="ChEBI" id="CHEBI:16526"/>
        <dbReference type="ChEBI" id="CHEBI:58563"/>
        <dbReference type="ChEBI" id="CHEBI:58675"/>
        <dbReference type="EC" id="4.1.1.81"/>
    </reaction>
</comment>
<dbReference type="RefSeq" id="WP_064274456.1">
    <property type="nucleotide sequence ID" value="NZ_LUTU01000007.1"/>
</dbReference>
<evidence type="ECO:0000256" key="1">
    <source>
        <dbReference type="ARBA" id="ARBA00001933"/>
    </source>
</evidence>
<evidence type="ECO:0000256" key="7">
    <source>
        <dbReference type="ARBA" id="ARBA00023239"/>
    </source>
</evidence>
<dbReference type="GO" id="GO:0048472">
    <property type="term" value="F:threonine-phosphate decarboxylase activity"/>
    <property type="evidence" value="ECO:0007669"/>
    <property type="project" value="UniProtKB-EC"/>
</dbReference>
<comment type="cofactor">
    <cofactor evidence="1">
        <name>pyridoxal 5'-phosphate</name>
        <dbReference type="ChEBI" id="CHEBI:597326"/>
    </cofactor>
</comment>
<dbReference type="EMBL" id="LUTU01000007">
    <property type="protein sequence ID" value="OAJ67650.1"/>
    <property type="molecule type" value="Genomic_DNA"/>
</dbReference>
<evidence type="ECO:0000256" key="8">
    <source>
        <dbReference type="ARBA" id="ARBA00029996"/>
    </source>
</evidence>
<comment type="caution">
    <text evidence="11">The sequence shown here is derived from an EMBL/GenBank/DDBJ whole genome shotgun (WGS) entry which is preliminary data.</text>
</comment>
<name>A0A1B6VKB3_9PROT</name>
<dbReference type="PANTHER" id="PTHR42885:SF1">
    <property type="entry name" value="THREONINE-PHOSPHATE DECARBOXYLASE"/>
    <property type="match status" value="1"/>
</dbReference>
<dbReference type="Proteomes" id="UP000077786">
    <property type="component" value="Unassembled WGS sequence"/>
</dbReference>
<gene>
    <name evidence="11" type="ORF">A0123_01692</name>
</gene>
<dbReference type="Pfam" id="PF00155">
    <property type="entry name" value="Aminotran_1_2"/>
    <property type="match status" value="1"/>
</dbReference>
<evidence type="ECO:0000256" key="9">
    <source>
        <dbReference type="ARBA" id="ARBA00048531"/>
    </source>
</evidence>
<dbReference type="AlphaFoldDB" id="A0A1B6VKB3"/>
<dbReference type="InterPro" id="IPR004839">
    <property type="entry name" value="Aminotransferase_I/II_large"/>
</dbReference>
<dbReference type="Gene3D" id="3.40.640.10">
    <property type="entry name" value="Type I PLP-dependent aspartate aminotransferase-like (Major domain)"/>
    <property type="match status" value="1"/>
</dbReference>
<dbReference type="EC" id="4.1.1.81" evidence="4"/>
<evidence type="ECO:0000259" key="10">
    <source>
        <dbReference type="Pfam" id="PF00155"/>
    </source>
</evidence>
<organism evidence="11 12">
    <name type="scientific">Gluconobacter cerinus</name>
    <dbReference type="NCBI Taxonomy" id="38307"/>
    <lineage>
        <taxon>Bacteria</taxon>
        <taxon>Pseudomonadati</taxon>
        <taxon>Pseudomonadota</taxon>
        <taxon>Alphaproteobacteria</taxon>
        <taxon>Acetobacterales</taxon>
        <taxon>Acetobacteraceae</taxon>
        <taxon>Gluconobacter</taxon>
    </lineage>
</organism>
<keyword evidence="5" id="KW-0169">Cobalamin biosynthesis</keyword>
<evidence type="ECO:0000256" key="4">
    <source>
        <dbReference type="ARBA" id="ARBA00012285"/>
    </source>
</evidence>
<comment type="function">
    <text evidence="2">Decarboxylates L-threonine-O-3-phosphate to yield (R)-1-amino-2-propanol O-2-phosphate, the precursor for the linkage between the nucleotide loop and the corrin ring in cobalamin.</text>
</comment>
<dbReference type="InterPro" id="IPR015422">
    <property type="entry name" value="PyrdxlP-dep_Trfase_small"/>
</dbReference>
<keyword evidence="6" id="KW-0663">Pyridoxal phosphate</keyword>
<dbReference type="GO" id="GO:0030170">
    <property type="term" value="F:pyridoxal phosphate binding"/>
    <property type="evidence" value="ECO:0007669"/>
    <property type="project" value="InterPro"/>
</dbReference>
<evidence type="ECO:0000256" key="2">
    <source>
        <dbReference type="ARBA" id="ARBA00003444"/>
    </source>
</evidence>
<evidence type="ECO:0000256" key="3">
    <source>
        <dbReference type="ARBA" id="ARBA00004953"/>
    </source>
</evidence>
<feature type="domain" description="Aminotransferase class I/classII large" evidence="10">
    <location>
        <begin position="79"/>
        <end position="323"/>
    </location>
</feature>
<dbReference type="InterPro" id="IPR015424">
    <property type="entry name" value="PyrdxlP-dep_Trfase"/>
</dbReference>
<proteinExistence type="predicted"/>
<evidence type="ECO:0000256" key="5">
    <source>
        <dbReference type="ARBA" id="ARBA00022573"/>
    </source>
</evidence>
<dbReference type="NCBIfam" id="TIGR01140">
    <property type="entry name" value="L_thr_O3P_dcar"/>
    <property type="match status" value="1"/>
</dbReference>
<dbReference type="PATRIC" id="fig|38307.3.peg.1745"/>
<sequence length="345" mass="37271">MMPTVLENMPIHGGQVRQVMERFPHAPKPFIDLSTGISPYEYPLAPLDVAVLTKLPEAADEEALLVAAATAYGIPSAGMIVAGPGTQLLIALLPLALKTEKVVIFGPTYSGHEQAWRNAGVDVSIVTDLQAFRAAAGRAETVCVVCNPNNPDGRRLPVETLLELSDRCAASGGWLVVDEAYADFDHESAASSFPRAGLLVLRSFGKTYGLPGVRLGFLIASDGTADRLRSMMGDWAVSALALSAGRQALSDQEWLNSTKSRLEQDAKRLVNLLKGSGLAVEGNTLLFCLVSLDEAASLWMFLCERGIVTRAFPERPTELRFGLPRDSAGWDRLERALHDWSEIAK</sequence>
<evidence type="ECO:0000256" key="6">
    <source>
        <dbReference type="ARBA" id="ARBA00022898"/>
    </source>
</evidence>
<dbReference type="CDD" id="cd00609">
    <property type="entry name" value="AAT_like"/>
    <property type="match status" value="1"/>
</dbReference>
<accession>A0A1B6VKB3</accession>
<reference evidence="11 12" key="1">
    <citation type="submission" date="2016-03" db="EMBL/GenBank/DDBJ databases">
        <title>Draft genome sequence of Gluconobacter cerinus strain CECT 9110.</title>
        <authorList>
            <person name="Sainz F."/>
            <person name="Mas A."/>
            <person name="Torija M.J."/>
        </authorList>
    </citation>
    <scope>NUCLEOTIDE SEQUENCE [LARGE SCALE GENOMIC DNA]</scope>
    <source>
        <strain evidence="11 12">CECT 9110</strain>
    </source>
</reference>
<protein>
    <recommendedName>
        <fullName evidence="4">threonine-phosphate decarboxylase</fullName>
        <ecNumber evidence="4">4.1.1.81</ecNumber>
    </recommendedName>
    <alternativeName>
        <fullName evidence="8">L-threonine-O-3-phosphate decarboxylase</fullName>
    </alternativeName>
</protein>
<dbReference type="InterPro" id="IPR005860">
    <property type="entry name" value="CobD"/>
</dbReference>
<dbReference type="OrthoDB" id="9799304at2"/>
<comment type="pathway">
    <text evidence="3">Cofactor biosynthesis; adenosylcobalamin biosynthesis.</text>
</comment>
<dbReference type="GO" id="GO:0009236">
    <property type="term" value="P:cobalamin biosynthetic process"/>
    <property type="evidence" value="ECO:0007669"/>
    <property type="project" value="UniProtKB-UniPathway"/>
</dbReference>
<dbReference type="Gene3D" id="3.90.1150.10">
    <property type="entry name" value="Aspartate Aminotransferase, domain 1"/>
    <property type="match status" value="1"/>
</dbReference>
<evidence type="ECO:0000313" key="12">
    <source>
        <dbReference type="Proteomes" id="UP000077786"/>
    </source>
</evidence>
<dbReference type="SUPFAM" id="SSF53383">
    <property type="entry name" value="PLP-dependent transferases"/>
    <property type="match status" value="1"/>
</dbReference>
<dbReference type="PANTHER" id="PTHR42885">
    <property type="entry name" value="HISTIDINOL-PHOSPHATE AMINOTRANSFERASE-RELATED"/>
    <property type="match status" value="1"/>
</dbReference>
<evidence type="ECO:0000313" key="11">
    <source>
        <dbReference type="EMBL" id="OAJ67650.1"/>
    </source>
</evidence>